<reference evidence="2 3" key="1">
    <citation type="submission" date="2019-07" db="EMBL/GenBank/DDBJ databases">
        <title>Lentzea xizangensis sp. nov., isolated from Qinghai-Tibetan Plateau Soils.</title>
        <authorList>
            <person name="Huang J."/>
        </authorList>
    </citation>
    <scope>NUCLEOTIDE SEQUENCE [LARGE SCALE GENOMIC DNA]</scope>
    <source>
        <strain evidence="2 3">FXJ1.1311</strain>
    </source>
</reference>
<dbReference type="OrthoDB" id="231241at2"/>
<evidence type="ECO:0000256" key="1">
    <source>
        <dbReference type="SAM" id="MobiDB-lite"/>
    </source>
</evidence>
<dbReference type="Proteomes" id="UP000316639">
    <property type="component" value="Unassembled WGS sequence"/>
</dbReference>
<keyword evidence="3" id="KW-1185">Reference proteome</keyword>
<comment type="caution">
    <text evidence="2">The sequence shown here is derived from an EMBL/GenBank/DDBJ whole genome shotgun (WGS) entry which is preliminary data.</text>
</comment>
<dbReference type="AlphaFoldDB" id="A0A563EDZ2"/>
<sequence>MSSVLEWSESELGGAGWIDPDSGERPEVHPAENPVVRAGAVRLSAELDVVEAAEARVVFYRDDFVRLARERLATAETSASAVAKAISAVYAAADTNQVGSQQADKLRNLVEIAAITHQLSNTPADSPPARTGLEARLDQALQRSAALAWVSLPDWYTSAGQFTDTTLRDLDRLEAARVGLRDALDNEALYLDIATEQRDTARQNLSDSVEDLAPRLSSEQFACMTAAALVTTSPEITQPDTVRREAEHQAALMLQNKHIAARLLNAGVRVVIIPKDTPLTALPEFRHLAGTTTSDGRHWDDQNAAITGRTIAIRDNALTHLPHEIAHAIHEHALDDADKHHITLLYRDRLQQPDAPWPGNYASTNEHELFAQLSTTYTGTNHGHVTNNSHIWPHKKWPETFPLLRNTYGPNPTNIHQRHPATTDKHPHHTASTNPPSPTPAQDTPEPPSTATYAKMRSTGNNKNSQNGHSPTEKTSSTRIPSGATQQTATVKRAM</sequence>
<dbReference type="EMBL" id="VOBR01000084">
    <property type="protein sequence ID" value="TWP42813.1"/>
    <property type="molecule type" value="Genomic_DNA"/>
</dbReference>
<accession>A0A563EDZ2</accession>
<gene>
    <name evidence="2" type="ORF">FKR81_42985</name>
</gene>
<feature type="region of interest" description="Disordered" evidence="1">
    <location>
        <begin position="403"/>
        <end position="495"/>
    </location>
</feature>
<feature type="region of interest" description="Disordered" evidence="1">
    <location>
        <begin position="1"/>
        <end position="30"/>
    </location>
</feature>
<evidence type="ECO:0000313" key="3">
    <source>
        <dbReference type="Proteomes" id="UP000316639"/>
    </source>
</evidence>
<dbReference type="SUPFAM" id="SSF55486">
    <property type="entry name" value="Metalloproteases ('zincins'), catalytic domain"/>
    <property type="match status" value="1"/>
</dbReference>
<protein>
    <submittedName>
        <fullName evidence="2">Uncharacterized protein</fullName>
    </submittedName>
</protein>
<name>A0A563EDZ2_9PSEU</name>
<proteinExistence type="predicted"/>
<feature type="compositionally biased region" description="Polar residues" evidence="1">
    <location>
        <begin position="458"/>
        <end position="495"/>
    </location>
</feature>
<evidence type="ECO:0000313" key="2">
    <source>
        <dbReference type="EMBL" id="TWP42813.1"/>
    </source>
</evidence>
<organism evidence="2 3">
    <name type="scientific">Lentzea tibetensis</name>
    <dbReference type="NCBI Taxonomy" id="2591470"/>
    <lineage>
        <taxon>Bacteria</taxon>
        <taxon>Bacillati</taxon>
        <taxon>Actinomycetota</taxon>
        <taxon>Actinomycetes</taxon>
        <taxon>Pseudonocardiales</taxon>
        <taxon>Pseudonocardiaceae</taxon>
        <taxon>Lentzea</taxon>
    </lineage>
</organism>